<organism evidence="2 3">
    <name type="scientific">Trematosphaeria pertusa</name>
    <dbReference type="NCBI Taxonomy" id="390896"/>
    <lineage>
        <taxon>Eukaryota</taxon>
        <taxon>Fungi</taxon>
        <taxon>Dikarya</taxon>
        <taxon>Ascomycota</taxon>
        <taxon>Pezizomycotina</taxon>
        <taxon>Dothideomycetes</taxon>
        <taxon>Pleosporomycetidae</taxon>
        <taxon>Pleosporales</taxon>
        <taxon>Massarineae</taxon>
        <taxon>Trematosphaeriaceae</taxon>
        <taxon>Trematosphaeria</taxon>
    </lineage>
</organism>
<evidence type="ECO:0000256" key="1">
    <source>
        <dbReference type="SAM" id="MobiDB-lite"/>
    </source>
</evidence>
<gene>
    <name evidence="2" type="ORF">BU26DRAFT_290479</name>
</gene>
<protein>
    <submittedName>
        <fullName evidence="2">Uncharacterized protein</fullName>
    </submittedName>
</protein>
<keyword evidence="3" id="KW-1185">Reference proteome</keyword>
<dbReference type="AlphaFoldDB" id="A0A6A6IHZ8"/>
<dbReference type="GeneID" id="54574962"/>
<sequence length="198" mass="22124">MNDRMLVRRSNRLTSVFSVLYSRRPLQIRIPSSAFGTDSTRLACFRRESTSPSPVCRIGTPYASSYHPAAFLGLLTEDPQRRGNSVEPNPTARELECIVRCRGREGQVDVHEVGGAHRPAPRKPTGPAPAPKTVPRPVRDINRVQRRTYQLVVARDYNGSDNQIRRTVPLGRYVEPIASACEPRSAEKSTSLRSTTWG</sequence>
<name>A0A6A6IHZ8_9PLEO</name>
<proteinExistence type="predicted"/>
<evidence type="ECO:0000313" key="2">
    <source>
        <dbReference type="EMBL" id="KAF2249829.1"/>
    </source>
</evidence>
<feature type="region of interest" description="Disordered" evidence="1">
    <location>
        <begin position="114"/>
        <end position="136"/>
    </location>
</feature>
<dbReference type="Proteomes" id="UP000800094">
    <property type="component" value="Unassembled WGS sequence"/>
</dbReference>
<accession>A0A6A6IHZ8</accession>
<feature type="compositionally biased region" description="Pro residues" evidence="1">
    <location>
        <begin position="122"/>
        <end position="134"/>
    </location>
</feature>
<dbReference type="RefSeq" id="XP_033684833.1">
    <property type="nucleotide sequence ID" value="XM_033821632.1"/>
</dbReference>
<evidence type="ECO:0000313" key="3">
    <source>
        <dbReference type="Proteomes" id="UP000800094"/>
    </source>
</evidence>
<reference evidence="2" key="1">
    <citation type="journal article" date="2020" name="Stud. Mycol.">
        <title>101 Dothideomycetes genomes: a test case for predicting lifestyles and emergence of pathogens.</title>
        <authorList>
            <person name="Haridas S."/>
            <person name="Albert R."/>
            <person name="Binder M."/>
            <person name="Bloem J."/>
            <person name="Labutti K."/>
            <person name="Salamov A."/>
            <person name="Andreopoulos B."/>
            <person name="Baker S."/>
            <person name="Barry K."/>
            <person name="Bills G."/>
            <person name="Bluhm B."/>
            <person name="Cannon C."/>
            <person name="Castanera R."/>
            <person name="Culley D."/>
            <person name="Daum C."/>
            <person name="Ezra D."/>
            <person name="Gonzalez J."/>
            <person name="Henrissat B."/>
            <person name="Kuo A."/>
            <person name="Liang C."/>
            <person name="Lipzen A."/>
            <person name="Lutzoni F."/>
            <person name="Magnuson J."/>
            <person name="Mondo S."/>
            <person name="Nolan M."/>
            <person name="Ohm R."/>
            <person name="Pangilinan J."/>
            <person name="Park H.-J."/>
            <person name="Ramirez L."/>
            <person name="Alfaro M."/>
            <person name="Sun H."/>
            <person name="Tritt A."/>
            <person name="Yoshinaga Y."/>
            <person name="Zwiers L.-H."/>
            <person name="Turgeon B."/>
            <person name="Goodwin S."/>
            <person name="Spatafora J."/>
            <person name="Crous P."/>
            <person name="Grigoriev I."/>
        </authorList>
    </citation>
    <scope>NUCLEOTIDE SEQUENCE</scope>
    <source>
        <strain evidence="2">CBS 122368</strain>
    </source>
</reference>
<dbReference type="EMBL" id="ML987194">
    <property type="protein sequence ID" value="KAF2249829.1"/>
    <property type="molecule type" value="Genomic_DNA"/>
</dbReference>